<gene>
    <name evidence="1" type="ORF">M8C81_00240</name>
</gene>
<evidence type="ECO:0000313" key="1">
    <source>
        <dbReference type="EMBL" id="MCO1619028.1"/>
    </source>
</evidence>
<dbReference type="AlphaFoldDB" id="A0AAW5HDN9"/>
<evidence type="ECO:0000313" key="2">
    <source>
        <dbReference type="Proteomes" id="UP001202943"/>
    </source>
</evidence>
<comment type="caution">
    <text evidence="1">The sequence shown here is derived from an EMBL/GenBank/DDBJ whole genome shotgun (WGS) entry which is preliminary data.</text>
</comment>
<reference evidence="1" key="2">
    <citation type="submission" date="2023-08" db="EMBL/GenBank/DDBJ databases">
        <title>Isolation, Identification, Denitrification Characteristics of A Highly Efficient Aerobic Denitrifying Bacterial Strain DS2.</title>
        <authorList>
            <person name="Wang H."/>
        </authorList>
    </citation>
    <scope>NUCLEOTIDE SEQUENCE</scope>
    <source>
        <strain evidence="1">DS2</strain>
    </source>
</reference>
<sequence>GIAHLKYTARCAAHLWLGGVYGALTVHAGTAGDSLQRHFAVGVRYFTEVEKEKEQAVAVLGV</sequence>
<reference evidence="1" key="1">
    <citation type="submission" date="2022-05" db="EMBL/GenBank/DDBJ databases">
        <authorList>
            <person name="Yi M."/>
        </authorList>
    </citation>
    <scope>NUCLEOTIDE SEQUENCE</scope>
    <source>
        <strain evidence="1">DS2</strain>
    </source>
</reference>
<proteinExistence type="predicted"/>
<name>A0AAW5HDN9_PSEPU</name>
<accession>A0AAW5HDN9</accession>
<dbReference type="RefSeq" id="WP_252458260.1">
    <property type="nucleotide sequence ID" value="NZ_JAMHFX010000024.1"/>
</dbReference>
<feature type="non-terminal residue" evidence="1">
    <location>
        <position position="1"/>
    </location>
</feature>
<protein>
    <submittedName>
        <fullName evidence="1">Uncharacterized protein</fullName>
    </submittedName>
</protein>
<organism evidence="1 2">
    <name type="scientific">Pseudomonas putida</name>
    <name type="common">Arthrobacter siderocapsulatus</name>
    <dbReference type="NCBI Taxonomy" id="303"/>
    <lineage>
        <taxon>Bacteria</taxon>
        <taxon>Pseudomonadati</taxon>
        <taxon>Pseudomonadota</taxon>
        <taxon>Gammaproteobacteria</taxon>
        <taxon>Pseudomonadales</taxon>
        <taxon>Pseudomonadaceae</taxon>
        <taxon>Pseudomonas</taxon>
    </lineage>
</organism>
<dbReference type="EMBL" id="JAMHFX010000024">
    <property type="protein sequence ID" value="MCO1619028.1"/>
    <property type="molecule type" value="Genomic_DNA"/>
</dbReference>
<dbReference type="Proteomes" id="UP001202943">
    <property type="component" value="Unassembled WGS sequence"/>
</dbReference>